<name>A0ABD2PDX8_9CUCU</name>
<keyword evidence="3" id="KW-1185">Reference proteome</keyword>
<feature type="region of interest" description="Disordered" evidence="1">
    <location>
        <begin position="126"/>
        <end position="149"/>
    </location>
</feature>
<proteinExistence type="predicted"/>
<dbReference type="AlphaFoldDB" id="A0ABD2PDX8"/>
<gene>
    <name evidence="2" type="ORF">HHI36_003636</name>
</gene>
<accession>A0ABD2PDX8</accession>
<protein>
    <submittedName>
        <fullName evidence="2">Uncharacterized protein</fullName>
    </submittedName>
</protein>
<evidence type="ECO:0000313" key="3">
    <source>
        <dbReference type="Proteomes" id="UP001516400"/>
    </source>
</evidence>
<feature type="compositionally biased region" description="Acidic residues" evidence="1">
    <location>
        <begin position="129"/>
        <end position="138"/>
    </location>
</feature>
<sequence length="204" mass="23519">MLDDHHGYGTRNAITISYPLHRSALYEESPKYVASNVYYRLPKNLRQIDDPKSLLSDTEFLPPISKSYLLVIAACLRAFAKTQDQHWKEVQVPDNISLGDLPSCSYWTQNEMRRNGTQTENVIVHEDESTSSDEEQPEQDFNGSWSEPKGNHQVFEYNAEAGLSPNYAVVVSYDLSAYSCFRAFIYENIMRDMVDQTNLYANYY</sequence>
<comment type="caution">
    <text evidence="2">The sequence shown here is derived from an EMBL/GenBank/DDBJ whole genome shotgun (WGS) entry which is preliminary data.</text>
</comment>
<evidence type="ECO:0000256" key="1">
    <source>
        <dbReference type="SAM" id="MobiDB-lite"/>
    </source>
</evidence>
<evidence type="ECO:0000313" key="2">
    <source>
        <dbReference type="EMBL" id="KAL3289201.1"/>
    </source>
</evidence>
<organism evidence="2 3">
    <name type="scientific">Cryptolaemus montrouzieri</name>
    <dbReference type="NCBI Taxonomy" id="559131"/>
    <lineage>
        <taxon>Eukaryota</taxon>
        <taxon>Metazoa</taxon>
        <taxon>Ecdysozoa</taxon>
        <taxon>Arthropoda</taxon>
        <taxon>Hexapoda</taxon>
        <taxon>Insecta</taxon>
        <taxon>Pterygota</taxon>
        <taxon>Neoptera</taxon>
        <taxon>Endopterygota</taxon>
        <taxon>Coleoptera</taxon>
        <taxon>Polyphaga</taxon>
        <taxon>Cucujiformia</taxon>
        <taxon>Coccinelloidea</taxon>
        <taxon>Coccinellidae</taxon>
        <taxon>Scymninae</taxon>
        <taxon>Scymnini</taxon>
        <taxon>Cryptolaemus</taxon>
    </lineage>
</organism>
<dbReference type="EMBL" id="JABFTP020000185">
    <property type="protein sequence ID" value="KAL3289201.1"/>
    <property type="molecule type" value="Genomic_DNA"/>
</dbReference>
<reference evidence="2 3" key="1">
    <citation type="journal article" date="2021" name="BMC Biol.">
        <title>Horizontally acquired antibacterial genes associated with adaptive radiation of ladybird beetles.</title>
        <authorList>
            <person name="Li H.S."/>
            <person name="Tang X.F."/>
            <person name="Huang Y.H."/>
            <person name="Xu Z.Y."/>
            <person name="Chen M.L."/>
            <person name="Du X.Y."/>
            <person name="Qiu B.Y."/>
            <person name="Chen P.T."/>
            <person name="Zhang W."/>
            <person name="Slipinski A."/>
            <person name="Escalona H.E."/>
            <person name="Waterhouse R.M."/>
            <person name="Zwick A."/>
            <person name="Pang H."/>
        </authorList>
    </citation>
    <scope>NUCLEOTIDE SEQUENCE [LARGE SCALE GENOMIC DNA]</scope>
    <source>
        <strain evidence="2">SYSU2018</strain>
    </source>
</reference>
<dbReference type="Proteomes" id="UP001516400">
    <property type="component" value="Unassembled WGS sequence"/>
</dbReference>